<dbReference type="Proteomes" id="UP000052015">
    <property type="component" value="Unassembled WGS sequence"/>
</dbReference>
<comment type="caution">
    <text evidence="7">The sequence shown here is derived from an EMBL/GenBank/DDBJ whole genome shotgun (WGS) entry which is preliminary data.</text>
</comment>
<dbReference type="PANTHER" id="PTHR43255:SF1">
    <property type="entry name" value="IRON-SULFUR-BINDING OXIDOREDUCTASE FADF-RELATED"/>
    <property type="match status" value="1"/>
</dbReference>
<feature type="domain" description="Cysteine-rich" evidence="6">
    <location>
        <begin position="123"/>
        <end position="204"/>
    </location>
</feature>
<evidence type="ECO:0000256" key="2">
    <source>
        <dbReference type="ARBA" id="ARBA00022723"/>
    </source>
</evidence>
<dbReference type="Gene3D" id="3.30.70.20">
    <property type="match status" value="1"/>
</dbReference>
<reference evidence="7 8" key="1">
    <citation type="submission" date="2015-09" db="EMBL/GenBank/DDBJ databases">
        <title>Draft genome sequence of a Caloramator mitchellensis, a moderate thermophile from the Great Artesian Basin of Australia.</title>
        <authorList>
            <person name="Patel B.K."/>
        </authorList>
    </citation>
    <scope>NUCLEOTIDE SEQUENCE [LARGE SCALE GENOMIC DNA]</scope>
    <source>
        <strain evidence="7 8">VF08</strain>
    </source>
</reference>
<evidence type="ECO:0000313" key="7">
    <source>
        <dbReference type="EMBL" id="KRQ85795.1"/>
    </source>
</evidence>
<keyword evidence="2" id="KW-0479">Metal-binding</keyword>
<name>A0A0R3JQS3_CALMK</name>
<accession>A0A0R3JQS3</accession>
<evidence type="ECO:0000256" key="5">
    <source>
        <dbReference type="ARBA" id="ARBA00023014"/>
    </source>
</evidence>
<dbReference type="SUPFAM" id="SSF54862">
    <property type="entry name" value="4Fe-4S ferredoxins"/>
    <property type="match status" value="1"/>
</dbReference>
<gene>
    <name evidence="7" type="ORF">ABG79_02418</name>
</gene>
<dbReference type="STRING" id="908809.ABG79_02418"/>
<evidence type="ECO:0000256" key="1">
    <source>
        <dbReference type="ARBA" id="ARBA00022485"/>
    </source>
</evidence>
<evidence type="ECO:0000313" key="8">
    <source>
        <dbReference type="Proteomes" id="UP000052015"/>
    </source>
</evidence>
<organism evidence="7 8">
    <name type="scientific">Caloramator mitchellensis</name>
    <dbReference type="NCBI Taxonomy" id="908809"/>
    <lineage>
        <taxon>Bacteria</taxon>
        <taxon>Bacillati</taxon>
        <taxon>Bacillota</taxon>
        <taxon>Clostridia</taxon>
        <taxon>Eubacteriales</taxon>
        <taxon>Clostridiaceae</taxon>
        <taxon>Caloramator</taxon>
    </lineage>
</organism>
<dbReference type="InterPro" id="IPR004017">
    <property type="entry name" value="Cys_rich_dom"/>
</dbReference>
<dbReference type="InterPro" id="IPR017900">
    <property type="entry name" value="4Fe4S_Fe_S_CS"/>
</dbReference>
<feature type="domain" description="Cysteine-rich" evidence="6">
    <location>
        <begin position="236"/>
        <end position="310"/>
    </location>
</feature>
<keyword evidence="3" id="KW-0560">Oxidoreductase</keyword>
<evidence type="ECO:0000256" key="3">
    <source>
        <dbReference type="ARBA" id="ARBA00023002"/>
    </source>
</evidence>
<dbReference type="AlphaFoldDB" id="A0A0R3JQS3"/>
<sequence length="360" mass="41092">MKHRINSKVLEVINDFYCKCLGCNQCTDECVFLKKHIVDAKSFLFNLLNSEEINNKIPYYCFGCNACQKVCPAGINFGELFLILKKDISNYKRSPHIKHFVIHNHQKFGNSNIFSLVKGNSNVAFMPGCSLSSYSPELVEKIYMFLRSKLNEISIILKCCGNPSLSLGEEEKFKSMYNELINSIEQSKIDHIITACQSCYKTLKNNSPNLKVTSLWELLSGIDMPKLNINETFFIWDSCSAEDSIMRSIRNLAGKLGIKIENDEISYHPKCCGLGGCVHTINRELFAENVNINSSKIKTSNVLTYCAGCRDALSNTKNAFHILDLIFYKDLIFKKPNGTIKAWSNRYRLKRFMEDIHEES</sequence>
<keyword evidence="8" id="KW-1185">Reference proteome</keyword>
<evidence type="ECO:0000256" key="4">
    <source>
        <dbReference type="ARBA" id="ARBA00023004"/>
    </source>
</evidence>
<dbReference type="GO" id="GO:0016491">
    <property type="term" value="F:oxidoreductase activity"/>
    <property type="evidence" value="ECO:0007669"/>
    <property type="project" value="UniProtKB-KW"/>
</dbReference>
<dbReference type="EMBL" id="LKHP01000031">
    <property type="protein sequence ID" value="KRQ85795.1"/>
    <property type="molecule type" value="Genomic_DNA"/>
</dbReference>
<proteinExistence type="predicted"/>
<dbReference type="GO" id="GO:0051539">
    <property type="term" value="F:4 iron, 4 sulfur cluster binding"/>
    <property type="evidence" value="ECO:0007669"/>
    <property type="project" value="UniProtKB-KW"/>
</dbReference>
<dbReference type="InterPro" id="IPR051460">
    <property type="entry name" value="HdrC_iron-sulfur_subunit"/>
</dbReference>
<keyword evidence="1" id="KW-0004">4Fe-4S</keyword>
<dbReference type="Pfam" id="PF13534">
    <property type="entry name" value="Fer4_17"/>
    <property type="match status" value="1"/>
</dbReference>
<dbReference type="PANTHER" id="PTHR43255">
    <property type="entry name" value="IRON-SULFUR-BINDING OXIDOREDUCTASE FADF-RELATED-RELATED"/>
    <property type="match status" value="1"/>
</dbReference>
<dbReference type="RefSeq" id="WP_057979690.1">
    <property type="nucleotide sequence ID" value="NZ_LKHP01000031.1"/>
</dbReference>
<dbReference type="Pfam" id="PF02754">
    <property type="entry name" value="CCG"/>
    <property type="match status" value="2"/>
</dbReference>
<evidence type="ECO:0000259" key="6">
    <source>
        <dbReference type="Pfam" id="PF02754"/>
    </source>
</evidence>
<dbReference type="GO" id="GO:0005886">
    <property type="term" value="C:plasma membrane"/>
    <property type="evidence" value="ECO:0007669"/>
    <property type="project" value="TreeGrafter"/>
</dbReference>
<dbReference type="PROSITE" id="PS00198">
    <property type="entry name" value="4FE4S_FER_1"/>
    <property type="match status" value="1"/>
</dbReference>
<keyword evidence="4" id="KW-0408">Iron</keyword>
<protein>
    <submittedName>
        <fullName evidence="7">Succinate dehydrogenase/fumarate reductase iron-sulfur subunit</fullName>
    </submittedName>
</protein>
<dbReference type="GO" id="GO:0046872">
    <property type="term" value="F:metal ion binding"/>
    <property type="evidence" value="ECO:0007669"/>
    <property type="project" value="UniProtKB-KW"/>
</dbReference>
<keyword evidence="5" id="KW-0411">Iron-sulfur</keyword>
<dbReference type="OrthoDB" id="5241828at2"/>